<keyword evidence="1" id="KW-0805">Transcription regulation</keyword>
<organism evidence="5 6">
    <name type="scientific">Actinacidiphila epipremni</name>
    <dbReference type="NCBI Taxonomy" id="2053013"/>
    <lineage>
        <taxon>Bacteria</taxon>
        <taxon>Bacillati</taxon>
        <taxon>Actinomycetota</taxon>
        <taxon>Actinomycetes</taxon>
        <taxon>Kitasatosporales</taxon>
        <taxon>Streptomycetaceae</taxon>
        <taxon>Actinacidiphila</taxon>
    </lineage>
</organism>
<evidence type="ECO:0000256" key="2">
    <source>
        <dbReference type="ARBA" id="ARBA00023163"/>
    </source>
</evidence>
<feature type="compositionally biased region" description="Basic and acidic residues" evidence="3">
    <location>
        <begin position="100"/>
        <end position="116"/>
    </location>
</feature>
<evidence type="ECO:0000313" key="6">
    <source>
        <dbReference type="Proteomes" id="UP000734511"/>
    </source>
</evidence>
<protein>
    <submittedName>
        <fullName evidence="5">Zf-HC2 domain-containing protein</fullName>
    </submittedName>
</protein>
<dbReference type="Gene3D" id="1.10.10.1320">
    <property type="entry name" value="Anti-sigma factor, zinc-finger domain"/>
    <property type="match status" value="1"/>
</dbReference>
<sequence>MSSSGSGEQRARRTAAAEQHLGDRLAAFVDGELADDARDRVQAHLATCPQCKAAATEQRRLKSVVAGSELPAISAGLLARLQGLAACGPDGPGGPGGPDGDGKRGPLGMRDVHDVQDVPGGPDGGARRGPFDGGLLGSGVSGVLGGGRRRPSYLSPARDLVAPGDGKGARGFRIHEVARGLTGAGDPAAGPVTPLDAPVRAHGPARGGATVAPAPAAASPSGSWASSASFGRRFAFAAAGAFSMAAIAIGGALPMEAGVDGGAHPDDGPAVTPFSANSVTDTHGTTPRDLLDAREERLMRQAEAAPSPSALAAPRTVASVTSVALAGSPAVPAAWSGGAPTPGPVPALNGRATGR</sequence>
<dbReference type="InterPro" id="IPR027383">
    <property type="entry name" value="Znf_put"/>
</dbReference>
<evidence type="ECO:0000256" key="1">
    <source>
        <dbReference type="ARBA" id="ARBA00023015"/>
    </source>
</evidence>
<dbReference type="InterPro" id="IPR041916">
    <property type="entry name" value="Anti_sigma_zinc_sf"/>
</dbReference>
<evidence type="ECO:0000256" key="3">
    <source>
        <dbReference type="SAM" id="MobiDB-lite"/>
    </source>
</evidence>
<feature type="compositionally biased region" description="Gly residues" evidence="3">
    <location>
        <begin position="90"/>
        <end position="99"/>
    </location>
</feature>
<dbReference type="Proteomes" id="UP000734511">
    <property type="component" value="Unassembled WGS sequence"/>
</dbReference>
<feature type="compositionally biased region" description="Polar residues" evidence="3">
    <location>
        <begin position="274"/>
        <end position="285"/>
    </location>
</feature>
<name>A0ABX0ZF81_9ACTN</name>
<gene>
    <name evidence="5" type="ORF">HCN08_03360</name>
</gene>
<feature type="domain" description="Putative zinc-finger" evidence="4">
    <location>
        <begin position="23"/>
        <end position="51"/>
    </location>
</feature>
<feature type="region of interest" description="Disordered" evidence="3">
    <location>
        <begin position="260"/>
        <end position="287"/>
    </location>
</feature>
<keyword evidence="6" id="KW-1185">Reference proteome</keyword>
<dbReference type="Pfam" id="PF13490">
    <property type="entry name" value="zf-HC2"/>
    <property type="match status" value="1"/>
</dbReference>
<evidence type="ECO:0000259" key="4">
    <source>
        <dbReference type="Pfam" id="PF13490"/>
    </source>
</evidence>
<evidence type="ECO:0000313" key="5">
    <source>
        <dbReference type="EMBL" id="NJP42455.1"/>
    </source>
</evidence>
<proteinExistence type="predicted"/>
<dbReference type="EMBL" id="JAATEJ010000002">
    <property type="protein sequence ID" value="NJP42455.1"/>
    <property type="molecule type" value="Genomic_DNA"/>
</dbReference>
<feature type="region of interest" description="Disordered" evidence="3">
    <location>
        <begin position="331"/>
        <end position="355"/>
    </location>
</feature>
<dbReference type="RefSeq" id="WP_167981336.1">
    <property type="nucleotide sequence ID" value="NZ_JAATEJ010000002.1"/>
</dbReference>
<keyword evidence="2" id="KW-0804">Transcription</keyword>
<feature type="region of interest" description="Disordered" evidence="3">
    <location>
        <begin position="88"/>
        <end position="168"/>
    </location>
</feature>
<reference evidence="5 6" key="1">
    <citation type="submission" date="2020-03" db="EMBL/GenBank/DDBJ databases">
        <title>WGS of actinomycetes isolated from Thailand.</title>
        <authorList>
            <person name="Thawai C."/>
        </authorList>
    </citation>
    <scope>NUCLEOTIDE SEQUENCE [LARGE SCALE GENOMIC DNA]</scope>
    <source>
        <strain evidence="5 6">PRB2-1</strain>
    </source>
</reference>
<comment type="caution">
    <text evidence="5">The sequence shown here is derived from an EMBL/GenBank/DDBJ whole genome shotgun (WGS) entry which is preliminary data.</text>
</comment>
<accession>A0ABX0ZF81</accession>
<feature type="compositionally biased region" description="Gly residues" evidence="3">
    <location>
        <begin position="131"/>
        <end position="146"/>
    </location>
</feature>